<proteinExistence type="predicted"/>
<protein>
    <submittedName>
        <fullName evidence="1">Uncharacterized protein</fullName>
    </submittedName>
</protein>
<sequence>MKRQNLLNLHYISNSLWTPEHHTHNMELNPTLLL</sequence>
<evidence type="ECO:0000313" key="1">
    <source>
        <dbReference type="EMBL" id="JAH82077.1"/>
    </source>
</evidence>
<reference evidence="1" key="1">
    <citation type="submission" date="2014-11" db="EMBL/GenBank/DDBJ databases">
        <authorList>
            <person name="Amaro Gonzalez C."/>
        </authorList>
    </citation>
    <scope>NUCLEOTIDE SEQUENCE</scope>
</reference>
<name>A0A0E9VVI8_ANGAN</name>
<reference evidence="1" key="2">
    <citation type="journal article" date="2015" name="Fish Shellfish Immunol.">
        <title>Early steps in the European eel (Anguilla anguilla)-Vibrio vulnificus interaction in the gills: Role of the RtxA13 toxin.</title>
        <authorList>
            <person name="Callol A."/>
            <person name="Pajuelo D."/>
            <person name="Ebbesson L."/>
            <person name="Teles M."/>
            <person name="MacKenzie S."/>
            <person name="Amaro C."/>
        </authorList>
    </citation>
    <scope>NUCLEOTIDE SEQUENCE</scope>
</reference>
<accession>A0A0E9VVI8</accession>
<organism evidence="1">
    <name type="scientific">Anguilla anguilla</name>
    <name type="common">European freshwater eel</name>
    <name type="synonym">Muraena anguilla</name>
    <dbReference type="NCBI Taxonomy" id="7936"/>
    <lineage>
        <taxon>Eukaryota</taxon>
        <taxon>Metazoa</taxon>
        <taxon>Chordata</taxon>
        <taxon>Craniata</taxon>
        <taxon>Vertebrata</taxon>
        <taxon>Euteleostomi</taxon>
        <taxon>Actinopterygii</taxon>
        <taxon>Neopterygii</taxon>
        <taxon>Teleostei</taxon>
        <taxon>Anguilliformes</taxon>
        <taxon>Anguillidae</taxon>
        <taxon>Anguilla</taxon>
    </lineage>
</organism>
<dbReference type="AlphaFoldDB" id="A0A0E9VVI8"/>
<dbReference type="EMBL" id="GBXM01026500">
    <property type="protein sequence ID" value="JAH82077.1"/>
    <property type="molecule type" value="Transcribed_RNA"/>
</dbReference>